<proteinExistence type="predicted"/>
<keyword evidence="2" id="KW-0732">Signal</keyword>
<evidence type="ECO:0000313" key="3">
    <source>
        <dbReference type="EMBL" id="KAH9491203.1"/>
    </source>
</evidence>
<organism evidence="3 4">
    <name type="scientific">Dermatophagoides farinae</name>
    <name type="common">American house dust mite</name>
    <dbReference type="NCBI Taxonomy" id="6954"/>
    <lineage>
        <taxon>Eukaryota</taxon>
        <taxon>Metazoa</taxon>
        <taxon>Ecdysozoa</taxon>
        <taxon>Arthropoda</taxon>
        <taxon>Chelicerata</taxon>
        <taxon>Arachnida</taxon>
        <taxon>Acari</taxon>
        <taxon>Acariformes</taxon>
        <taxon>Sarcoptiformes</taxon>
        <taxon>Astigmata</taxon>
        <taxon>Psoroptidia</taxon>
        <taxon>Analgoidea</taxon>
        <taxon>Pyroglyphidae</taxon>
        <taxon>Dermatophagoidinae</taxon>
        <taxon>Dermatophagoides</taxon>
    </lineage>
</organism>
<name>A0A922HKT0_DERFA</name>
<protein>
    <submittedName>
        <fullName evidence="3">Uncharacterized protein</fullName>
    </submittedName>
</protein>
<accession>A0A922HKT0</accession>
<feature type="region of interest" description="Disordered" evidence="1">
    <location>
        <begin position="117"/>
        <end position="137"/>
    </location>
</feature>
<feature type="compositionally biased region" description="Low complexity" evidence="1">
    <location>
        <begin position="127"/>
        <end position="137"/>
    </location>
</feature>
<feature type="chain" id="PRO_5037134411" evidence="2">
    <location>
        <begin position="28"/>
        <end position="220"/>
    </location>
</feature>
<keyword evidence="4" id="KW-1185">Reference proteome</keyword>
<dbReference type="Proteomes" id="UP000790347">
    <property type="component" value="Unassembled WGS sequence"/>
</dbReference>
<feature type="signal peptide" evidence="2">
    <location>
        <begin position="1"/>
        <end position="27"/>
    </location>
</feature>
<reference evidence="3" key="1">
    <citation type="submission" date="2013-05" db="EMBL/GenBank/DDBJ databases">
        <authorList>
            <person name="Yim A.K.Y."/>
            <person name="Chan T.F."/>
            <person name="Ji K.M."/>
            <person name="Liu X.Y."/>
            <person name="Zhou J.W."/>
            <person name="Li R.Q."/>
            <person name="Yang K.Y."/>
            <person name="Li J."/>
            <person name="Li M."/>
            <person name="Law P.T.W."/>
            <person name="Wu Y.L."/>
            <person name="Cai Z.L."/>
            <person name="Qin H."/>
            <person name="Bao Y."/>
            <person name="Leung R.K.K."/>
            <person name="Ng P.K.S."/>
            <person name="Zou J."/>
            <person name="Zhong X.J."/>
            <person name="Ran P.X."/>
            <person name="Zhong N.S."/>
            <person name="Liu Z.G."/>
            <person name="Tsui S.K.W."/>
        </authorList>
    </citation>
    <scope>NUCLEOTIDE SEQUENCE</scope>
    <source>
        <strain evidence="3">Derf</strain>
        <tissue evidence="3">Whole organism</tissue>
    </source>
</reference>
<evidence type="ECO:0000256" key="2">
    <source>
        <dbReference type="SAM" id="SignalP"/>
    </source>
</evidence>
<sequence>MKFHTASLLLLLLSVAMVVIMTTIVSADIEIDKTEVVLMEIVEEMIRQARQSSTDSTIISIGNKIKTLVLTSGLSNRGDLQLMIDLIRLTIDVATMRFCPHSICCCHHRRRGRRRSITESIDDESQSPSLSINNEQSSSSLISKAKLVDPNILNSKSNDKNVKNILMMESNTNISNNNKSNHHHQNQNDNTDPMHMAMINARIRSISLYLAKIQQSVRRK</sequence>
<reference evidence="3" key="2">
    <citation type="journal article" date="2022" name="Res Sq">
        <title>Comparative Genomics Reveals Insights into the Divergent Evolution of Astigmatic Mites and Household Pest Adaptations.</title>
        <authorList>
            <person name="Xiong Q."/>
            <person name="Wan A.T.-Y."/>
            <person name="Liu X.-Y."/>
            <person name="Fung C.S.-H."/>
            <person name="Xiao X."/>
            <person name="Malainual N."/>
            <person name="Hou J."/>
            <person name="Wang L."/>
            <person name="Wang M."/>
            <person name="Yang K."/>
            <person name="Cui Y."/>
            <person name="Leung E."/>
            <person name="Nong W."/>
            <person name="Shin S.-K."/>
            <person name="Au S."/>
            <person name="Jeong K.Y."/>
            <person name="Chew F.T."/>
            <person name="Hui J."/>
            <person name="Leung T.F."/>
            <person name="Tungtrongchitr A."/>
            <person name="Zhong N."/>
            <person name="Liu Z."/>
            <person name="Tsui S."/>
        </authorList>
    </citation>
    <scope>NUCLEOTIDE SEQUENCE</scope>
    <source>
        <strain evidence="3">Derf</strain>
        <tissue evidence="3">Whole organism</tissue>
    </source>
</reference>
<comment type="caution">
    <text evidence="3">The sequence shown here is derived from an EMBL/GenBank/DDBJ whole genome shotgun (WGS) entry which is preliminary data.</text>
</comment>
<evidence type="ECO:0000313" key="4">
    <source>
        <dbReference type="Proteomes" id="UP000790347"/>
    </source>
</evidence>
<gene>
    <name evidence="3" type="ORF">DERF_015934</name>
</gene>
<dbReference type="EMBL" id="ASGP02000009">
    <property type="protein sequence ID" value="KAH9491203.1"/>
    <property type="molecule type" value="Genomic_DNA"/>
</dbReference>
<dbReference type="AlphaFoldDB" id="A0A922HKT0"/>
<feature type="region of interest" description="Disordered" evidence="1">
    <location>
        <begin position="172"/>
        <end position="192"/>
    </location>
</feature>
<evidence type="ECO:0000256" key="1">
    <source>
        <dbReference type="SAM" id="MobiDB-lite"/>
    </source>
</evidence>